<dbReference type="AlphaFoldDB" id="A0A841TUV1"/>
<comment type="caution">
    <text evidence="2">The sequence shown here is derived from an EMBL/GenBank/DDBJ whole genome shotgun (WGS) entry which is preliminary data.</text>
</comment>
<dbReference type="Proteomes" id="UP000553776">
    <property type="component" value="Unassembled WGS sequence"/>
</dbReference>
<evidence type="ECO:0000313" key="3">
    <source>
        <dbReference type="Proteomes" id="UP000553776"/>
    </source>
</evidence>
<evidence type="ECO:0000256" key="1">
    <source>
        <dbReference type="SAM" id="Coils"/>
    </source>
</evidence>
<dbReference type="RefSeq" id="WP_185133965.1">
    <property type="nucleotide sequence ID" value="NZ_JACJVR010000002.1"/>
</dbReference>
<feature type="coiled-coil region" evidence="1">
    <location>
        <begin position="510"/>
        <end position="537"/>
    </location>
</feature>
<dbReference type="EMBL" id="JACJVR010000002">
    <property type="protein sequence ID" value="MBB6689943.1"/>
    <property type="molecule type" value="Genomic_DNA"/>
</dbReference>
<keyword evidence="1" id="KW-0175">Coiled coil</keyword>
<protein>
    <recommendedName>
        <fullName evidence="4">AAA domain-containing protein</fullName>
    </recommendedName>
</protein>
<gene>
    <name evidence="2" type="ORF">H7B90_00865</name>
</gene>
<feature type="coiled-coil region" evidence="1">
    <location>
        <begin position="267"/>
        <end position="351"/>
    </location>
</feature>
<name>A0A841TUV1_9BACL</name>
<sequence>MKRIQLLREGLSNFKGIRSFTLDANGREVRVYGTNEAGKTTLADGFFWVLFDKDSQNKKDFGIKTLDASGNPIHNLNHEAEVSLLVNGQRRTFRKVYREKYTRKRGSTAQEFDGHTTDHFVDCVPVAKKEYDGEVAALLDEEIFRLLTDPTYFSEKMDKNQRRKILLDICGDIADDDVIAENKALAGLPAILQGRTIDKHKAVIAARRREINEQLEKLPVRIDEASRSIPETDGLNKAWIESRITDLTIQQEEKQAEISRIKSGGEVAAKERRLQEIEGELQRLKNELQGDTLDRIAAKRREEARLRQEADDIRFEIETLDRRIKSREVAIAERRAERNRLREQYDARNAEQFAGHTHDENCPACGQALPAEQRAAAHEKALADFNHAKSEALESIATRGRAANAEADRLVKENEEAAERMESLRTLLDSKRAAADTAAKELAVIQSSVTDVDAHPSVIEKCEEIAAVRREIAVLQESAYDAVAAVRRELDELAVAVSGYRQDLAKFDLGEATRRRIADYEQQEKELAAEFERLEHELYLTEEFTRAKVAILESRINSKFRLARFKLFKEQVNGGLEEMCEATYKGVPYGSGLNNAARINVGLDIINTLSDHFDVSVPIFIDNAESVVELIETVGQKICLVVSSADKQLRVETAGPDMKEAV</sequence>
<dbReference type="Gene3D" id="3.40.50.300">
    <property type="entry name" value="P-loop containing nucleotide triphosphate hydrolases"/>
    <property type="match status" value="1"/>
</dbReference>
<organism evidence="2 3">
    <name type="scientific">Cohnella xylanilytica</name>
    <dbReference type="NCBI Taxonomy" id="557555"/>
    <lineage>
        <taxon>Bacteria</taxon>
        <taxon>Bacillati</taxon>
        <taxon>Bacillota</taxon>
        <taxon>Bacilli</taxon>
        <taxon>Bacillales</taxon>
        <taxon>Paenibacillaceae</taxon>
        <taxon>Cohnella</taxon>
    </lineage>
</organism>
<feature type="coiled-coil region" evidence="1">
    <location>
        <begin position="400"/>
        <end position="434"/>
    </location>
</feature>
<dbReference type="Gene3D" id="1.10.287.1490">
    <property type="match status" value="1"/>
</dbReference>
<evidence type="ECO:0000313" key="2">
    <source>
        <dbReference type="EMBL" id="MBB6689943.1"/>
    </source>
</evidence>
<reference evidence="2 3" key="1">
    <citation type="submission" date="2020-08" db="EMBL/GenBank/DDBJ databases">
        <title>Cohnella phylogeny.</title>
        <authorList>
            <person name="Dunlap C."/>
        </authorList>
    </citation>
    <scope>NUCLEOTIDE SEQUENCE [LARGE SCALE GENOMIC DNA]</scope>
    <source>
        <strain evidence="2 3">DSM 25239</strain>
    </source>
</reference>
<evidence type="ECO:0008006" key="4">
    <source>
        <dbReference type="Google" id="ProtNLM"/>
    </source>
</evidence>
<dbReference type="InterPro" id="IPR027417">
    <property type="entry name" value="P-loop_NTPase"/>
</dbReference>
<keyword evidence="3" id="KW-1185">Reference proteome</keyword>
<accession>A0A841TUV1</accession>
<proteinExistence type="predicted"/>